<organism evidence="1">
    <name type="scientific">Cacopsylla melanoneura</name>
    <dbReference type="NCBI Taxonomy" id="428564"/>
    <lineage>
        <taxon>Eukaryota</taxon>
        <taxon>Metazoa</taxon>
        <taxon>Ecdysozoa</taxon>
        <taxon>Arthropoda</taxon>
        <taxon>Hexapoda</taxon>
        <taxon>Insecta</taxon>
        <taxon>Pterygota</taxon>
        <taxon>Neoptera</taxon>
        <taxon>Paraneoptera</taxon>
        <taxon>Hemiptera</taxon>
        <taxon>Sternorrhyncha</taxon>
        <taxon>Psylloidea</taxon>
        <taxon>Psyllidae</taxon>
        <taxon>Psyllinae</taxon>
        <taxon>Cacopsylla</taxon>
    </lineage>
</organism>
<proteinExistence type="predicted"/>
<reference evidence="1" key="1">
    <citation type="submission" date="2021-05" db="EMBL/GenBank/DDBJ databases">
        <authorList>
            <person name="Alioto T."/>
            <person name="Alioto T."/>
            <person name="Gomez Garrido J."/>
        </authorList>
    </citation>
    <scope>NUCLEOTIDE SEQUENCE</scope>
</reference>
<dbReference type="EMBL" id="HBUF01527696">
    <property type="protein sequence ID" value="CAG6750745.1"/>
    <property type="molecule type" value="Transcribed_RNA"/>
</dbReference>
<sequence>MLIRMRTHTHTLTHTCTCTVDRVGRQGAEEAQEVTPPRLHKDQLASRYQAPVRLPRWAPTPGPPPSLVSHPVTCITLPTFLLDPTLSSSHIRRLPMSICRDK</sequence>
<evidence type="ECO:0000313" key="1">
    <source>
        <dbReference type="EMBL" id="CAG6750741.1"/>
    </source>
</evidence>
<name>A0A8D8ZRT2_9HEMI</name>
<accession>A0A8D8ZRT2</accession>
<dbReference type="EMBL" id="HBUF01527694">
    <property type="protein sequence ID" value="CAG6750741.1"/>
    <property type="molecule type" value="Transcribed_RNA"/>
</dbReference>
<dbReference type="EMBL" id="HBUF01527692">
    <property type="protein sequence ID" value="CAG6750737.1"/>
    <property type="molecule type" value="Transcribed_RNA"/>
</dbReference>
<dbReference type="EMBL" id="HBUF01527693">
    <property type="protein sequence ID" value="CAG6750739.1"/>
    <property type="molecule type" value="Transcribed_RNA"/>
</dbReference>
<protein>
    <submittedName>
        <fullName evidence="1">Uncharacterized protein</fullName>
    </submittedName>
</protein>
<dbReference type="EMBL" id="HBUF01527695">
    <property type="protein sequence ID" value="CAG6750743.1"/>
    <property type="molecule type" value="Transcribed_RNA"/>
</dbReference>
<dbReference type="AlphaFoldDB" id="A0A8D8ZRT2"/>
<dbReference type="EMBL" id="HBUF01527697">
    <property type="protein sequence ID" value="CAG6750747.1"/>
    <property type="molecule type" value="Transcribed_RNA"/>
</dbReference>